<dbReference type="AlphaFoldDB" id="A0AAE1U4N7"/>
<evidence type="ECO:0000313" key="2">
    <source>
        <dbReference type="EMBL" id="KAK4308046.1"/>
    </source>
</evidence>
<proteinExistence type="predicted"/>
<gene>
    <name evidence="2" type="ORF">Pmani_020236</name>
</gene>
<dbReference type="EMBL" id="JAWZYT010001934">
    <property type="protein sequence ID" value="KAK4308046.1"/>
    <property type="molecule type" value="Genomic_DNA"/>
</dbReference>
<evidence type="ECO:0000256" key="1">
    <source>
        <dbReference type="SAM" id="MobiDB-lite"/>
    </source>
</evidence>
<organism evidence="2 3">
    <name type="scientific">Petrolisthes manimaculis</name>
    <dbReference type="NCBI Taxonomy" id="1843537"/>
    <lineage>
        <taxon>Eukaryota</taxon>
        <taxon>Metazoa</taxon>
        <taxon>Ecdysozoa</taxon>
        <taxon>Arthropoda</taxon>
        <taxon>Crustacea</taxon>
        <taxon>Multicrustacea</taxon>
        <taxon>Malacostraca</taxon>
        <taxon>Eumalacostraca</taxon>
        <taxon>Eucarida</taxon>
        <taxon>Decapoda</taxon>
        <taxon>Pleocyemata</taxon>
        <taxon>Anomura</taxon>
        <taxon>Galatheoidea</taxon>
        <taxon>Porcellanidae</taxon>
        <taxon>Petrolisthes</taxon>
    </lineage>
</organism>
<sequence length="76" mass="9065">MYVDGKWEEDGERVKRMYVDGKWEEDGERMESRMEGKDKWKGVEVRDGEAGLGDDERRGGEDEEQRKRRKGSVKRR</sequence>
<comment type="caution">
    <text evidence="2">The sequence shown here is derived from an EMBL/GenBank/DDBJ whole genome shotgun (WGS) entry which is preliminary data.</text>
</comment>
<accession>A0AAE1U4N7</accession>
<evidence type="ECO:0000313" key="3">
    <source>
        <dbReference type="Proteomes" id="UP001292094"/>
    </source>
</evidence>
<feature type="compositionally biased region" description="Basic and acidic residues" evidence="1">
    <location>
        <begin position="25"/>
        <end position="66"/>
    </location>
</feature>
<feature type="compositionally biased region" description="Basic residues" evidence="1">
    <location>
        <begin position="67"/>
        <end position="76"/>
    </location>
</feature>
<protein>
    <submittedName>
        <fullName evidence="2">Uncharacterized protein</fullName>
    </submittedName>
</protein>
<feature type="region of interest" description="Disordered" evidence="1">
    <location>
        <begin position="25"/>
        <end position="76"/>
    </location>
</feature>
<reference evidence="2" key="1">
    <citation type="submission" date="2023-11" db="EMBL/GenBank/DDBJ databases">
        <title>Genome assemblies of two species of porcelain crab, Petrolisthes cinctipes and Petrolisthes manimaculis (Anomura: Porcellanidae).</title>
        <authorList>
            <person name="Angst P."/>
        </authorList>
    </citation>
    <scope>NUCLEOTIDE SEQUENCE</scope>
    <source>
        <strain evidence="2">PB745_02</strain>
        <tissue evidence="2">Gill</tissue>
    </source>
</reference>
<name>A0AAE1U4N7_9EUCA</name>
<keyword evidence="3" id="KW-1185">Reference proteome</keyword>
<dbReference type="Proteomes" id="UP001292094">
    <property type="component" value="Unassembled WGS sequence"/>
</dbReference>